<dbReference type="Proteomes" id="UP001383192">
    <property type="component" value="Unassembled WGS sequence"/>
</dbReference>
<evidence type="ECO:0000313" key="3">
    <source>
        <dbReference type="Proteomes" id="UP001383192"/>
    </source>
</evidence>
<protein>
    <submittedName>
        <fullName evidence="2">Uncharacterized protein</fullName>
    </submittedName>
</protein>
<comment type="caution">
    <text evidence="2">The sequence shown here is derived from an EMBL/GenBank/DDBJ whole genome shotgun (WGS) entry which is preliminary data.</text>
</comment>
<sequence length="87" mass="9720">MVNVIKRTHFKNRTETRFDTLGHAAGRVHTTLPRTHHHNTGSESEASVLEDGIRGENGPIKTQTPSSSLQDMFIPQPDAKLSLSWED</sequence>
<dbReference type="AlphaFoldDB" id="A0AAW0CG78"/>
<organism evidence="2 3">
    <name type="scientific">Paramarasmius palmivorus</name>
    <dbReference type="NCBI Taxonomy" id="297713"/>
    <lineage>
        <taxon>Eukaryota</taxon>
        <taxon>Fungi</taxon>
        <taxon>Dikarya</taxon>
        <taxon>Basidiomycota</taxon>
        <taxon>Agaricomycotina</taxon>
        <taxon>Agaricomycetes</taxon>
        <taxon>Agaricomycetidae</taxon>
        <taxon>Agaricales</taxon>
        <taxon>Marasmiineae</taxon>
        <taxon>Marasmiaceae</taxon>
        <taxon>Paramarasmius</taxon>
    </lineage>
</organism>
<evidence type="ECO:0000256" key="1">
    <source>
        <dbReference type="SAM" id="MobiDB-lite"/>
    </source>
</evidence>
<evidence type="ECO:0000313" key="2">
    <source>
        <dbReference type="EMBL" id="KAK7037778.1"/>
    </source>
</evidence>
<accession>A0AAW0CG78</accession>
<gene>
    <name evidence="2" type="ORF">VNI00_010739</name>
</gene>
<name>A0AAW0CG78_9AGAR</name>
<proteinExistence type="predicted"/>
<dbReference type="EMBL" id="JAYKXP010000044">
    <property type="protein sequence ID" value="KAK7037778.1"/>
    <property type="molecule type" value="Genomic_DNA"/>
</dbReference>
<reference evidence="2 3" key="1">
    <citation type="submission" date="2024-01" db="EMBL/GenBank/DDBJ databases">
        <title>A draft genome for a cacao thread blight-causing isolate of Paramarasmius palmivorus.</title>
        <authorList>
            <person name="Baruah I.K."/>
            <person name="Bukari Y."/>
            <person name="Amoako-Attah I."/>
            <person name="Meinhardt L.W."/>
            <person name="Bailey B.A."/>
            <person name="Cohen S.P."/>
        </authorList>
    </citation>
    <scope>NUCLEOTIDE SEQUENCE [LARGE SCALE GENOMIC DNA]</scope>
    <source>
        <strain evidence="2 3">GH-12</strain>
    </source>
</reference>
<feature type="region of interest" description="Disordered" evidence="1">
    <location>
        <begin position="31"/>
        <end position="87"/>
    </location>
</feature>
<feature type="compositionally biased region" description="Polar residues" evidence="1">
    <location>
        <begin position="60"/>
        <end position="70"/>
    </location>
</feature>
<keyword evidence="3" id="KW-1185">Reference proteome</keyword>